<dbReference type="PANTHER" id="PTHR46401:SF2">
    <property type="entry name" value="GLYCOSYLTRANSFERASE WBBK-RELATED"/>
    <property type="match status" value="1"/>
</dbReference>
<gene>
    <name evidence="3" type="ORF">ACJDT4_15070</name>
</gene>
<dbReference type="SUPFAM" id="SSF53756">
    <property type="entry name" value="UDP-Glycosyltransferase/glycogen phosphorylase"/>
    <property type="match status" value="1"/>
</dbReference>
<dbReference type="Proteomes" id="UP001623592">
    <property type="component" value="Unassembled WGS sequence"/>
</dbReference>
<dbReference type="Gene3D" id="3.40.50.2000">
    <property type="entry name" value="Glycogen Phosphorylase B"/>
    <property type="match status" value="2"/>
</dbReference>
<name>A0ABW8TJS9_9CLOT</name>
<keyword evidence="1 3" id="KW-0808">Transferase</keyword>
<dbReference type="EC" id="2.4.-.-" evidence="3"/>
<dbReference type="PANTHER" id="PTHR46401">
    <property type="entry name" value="GLYCOSYLTRANSFERASE WBBK-RELATED"/>
    <property type="match status" value="1"/>
</dbReference>
<evidence type="ECO:0000313" key="4">
    <source>
        <dbReference type="Proteomes" id="UP001623592"/>
    </source>
</evidence>
<protein>
    <submittedName>
        <fullName evidence="3">Glycosyltransferase family 4 protein</fullName>
        <ecNumber evidence="3">2.4.-.-</ecNumber>
    </submittedName>
</protein>
<sequence>MRYCVLYPKTENVHLTKDVGMIAYKLNQLYGYDAFVATYKNGEYPYLEDEVKGLKMDFIKRQHSHFRDAYLYLKKNASSIDILQIFHMTLNSVVYAFLYKMFNKNGVVFLKLDCTKILVDKIRQMNMIQRQILNVFLNKVDIIGVEKKEILNELLCELKAHKDKLLNVPNGLDFSKSEIKPKTKFSNKENIILSVGRIGSPEKDSKILMDAFSKVDKNILGNWKLVFVGPIEKGFEKEIDNYFKEHEELKGKVIFKGPIYDRKELYDEYRKAKIFCLTSKFESVGIVLIEAGAMGDVIISTNVGIADEIVSNNNGIVINVGNVSALTDGIMRLITSEKLASASQITERFCRDNYNWDTIVKKLHSKIIDIKGNDINE</sequence>
<dbReference type="CDD" id="cd03801">
    <property type="entry name" value="GT4_PimA-like"/>
    <property type="match status" value="1"/>
</dbReference>
<organism evidence="3 4">
    <name type="scientific">Clostridium neuense</name>
    <dbReference type="NCBI Taxonomy" id="1728934"/>
    <lineage>
        <taxon>Bacteria</taxon>
        <taxon>Bacillati</taxon>
        <taxon>Bacillota</taxon>
        <taxon>Clostridia</taxon>
        <taxon>Eubacteriales</taxon>
        <taxon>Clostridiaceae</taxon>
        <taxon>Clostridium</taxon>
    </lineage>
</organism>
<accession>A0ABW8TJS9</accession>
<keyword evidence="4" id="KW-1185">Reference proteome</keyword>
<dbReference type="InterPro" id="IPR001296">
    <property type="entry name" value="Glyco_trans_1"/>
</dbReference>
<dbReference type="EMBL" id="JBJIAA010000012">
    <property type="protein sequence ID" value="MFL0251738.1"/>
    <property type="molecule type" value="Genomic_DNA"/>
</dbReference>
<comment type="caution">
    <text evidence="3">The sequence shown here is derived from an EMBL/GenBank/DDBJ whole genome shotgun (WGS) entry which is preliminary data.</text>
</comment>
<keyword evidence="3" id="KW-0328">Glycosyltransferase</keyword>
<dbReference type="RefSeq" id="WP_406788389.1">
    <property type="nucleotide sequence ID" value="NZ_JBJIAA010000012.1"/>
</dbReference>
<dbReference type="GO" id="GO:0016757">
    <property type="term" value="F:glycosyltransferase activity"/>
    <property type="evidence" value="ECO:0007669"/>
    <property type="project" value="UniProtKB-KW"/>
</dbReference>
<evidence type="ECO:0000256" key="1">
    <source>
        <dbReference type="ARBA" id="ARBA00022679"/>
    </source>
</evidence>
<evidence type="ECO:0000313" key="3">
    <source>
        <dbReference type="EMBL" id="MFL0251738.1"/>
    </source>
</evidence>
<evidence type="ECO:0000259" key="2">
    <source>
        <dbReference type="Pfam" id="PF00534"/>
    </source>
</evidence>
<feature type="domain" description="Glycosyl transferase family 1" evidence="2">
    <location>
        <begin position="176"/>
        <end position="340"/>
    </location>
</feature>
<reference evidence="3 4" key="1">
    <citation type="submission" date="2024-11" db="EMBL/GenBank/DDBJ databases">
        <authorList>
            <person name="Heng Y.C."/>
            <person name="Lim A.C.H."/>
            <person name="Lee J.K.Y."/>
            <person name="Kittelmann S."/>
        </authorList>
    </citation>
    <scope>NUCLEOTIDE SEQUENCE [LARGE SCALE GENOMIC DNA]</scope>
    <source>
        <strain evidence="3 4">WILCCON 0114</strain>
    </source>
</reference>
<dbReference type="Pfam" id="PF00534">
    <property type="entry name" value="Glycos_transf_1"/>
    <property type="match status" value="1"/>
</dbReference>
<proteinExistence type="predicted"/>